<name>A0A068Y230_ECHMU</name>
<dbReference type="Proteomes" id="UP000017246">
    <property type="component" value="Unassembled WGS sequence"/>
</dbReference>
<evidence type="ECO:0000256" key="1">
    <source>
        <dbReference type="SAM" id="MobiDB-lite"/>
    </source>
</evidence>
<gene>
    <name evidence="2" type="ORF">EmuJ_000316800</name>
</gene>
<evidence type="ECO:0000313" key="3">
    <source>
        <dbReference type="Proteomes" id="UP000017246"/>
    </source>
</evidence>
<evidence type="ECO:0000313" key="2">
    <source>
        <dbReference type="EMBL" id="CDS36168.1"/>
    </source>
</evidence>
<feature type="region of interest" description="Disordered" evidence="1">
    <location>
        <begin position="13"/>
        <end position="60"/>
    </location>
</feature>
<dbReference type="OMA" id="MAFYQIN"/>
<dbReference type="EMBL" id="LN902850">
    <property type="protein sequence ID" value="CDS36168.1"/>
    <property type="molecule type" value="Genomic_DNA"/>
</dbReference>
<dbReference type="AlphaFoldDB" id="A0A068Y230"/>
<proteinExistence type="predicted"/>
<sequence>MAFYKINRLNLSKPEPNSSGLLQDFRVQSTAPPDPKPQSVDSAGISIAESHNGPQSGSDFDLLHKDASRGFVVIYCDLPPELLEILFYDDAALKN</sequence>
<reference evidence="2" key="2">
    <citation type="submission" date="2015-11" db="EMBL/GenBank/DDBJ databases">
        <authorList>
            <person name="Zhang Y."/>
            <person name="Guo Z."/>
        </authorList>
    </citation>
    <scope>NUCLEOTIDE SEQUENCE</scope>
</reference>
<dbReference type="OrthoDB" id="10353491at2759"/>
<accession>A0A068Y230</accession>
<feature type="compositionally biased region" description="Polar residues" evidence="1">
    <location>
        <begin position="15"/>
        <end position="31"/>
    </location>
</feature>
<keyword evidence="3" id="KW-1185">Reference proteome</keyword>
<reference evidence="2" key="1">
    <citation type="journal article" date="2013" name="Nature">
        <title>The genomes of four tapeworm species reveal adaptations to parasitism.</title>
        <authorList>
            <person name="Tsai I.J."/>
            <person name="Zarowiecki M."/>
            <person name="Holroyd N."/>
            <person name="Garciarrubio A."/>
            <person name="Sanchez-Flores A."/>
            <person name="Brooks K.L."/>
            <person name="Tracey A."/>
            <person name="Bobes R.J."/>
            <person name="Fragoso G."/>
            <person name="Sciutto E."/>
            <person name="Aslett M."/>
            <person name="Beasley H."/>
            <person name="Bennett H.M."/>
            <person name="Cai J."/>
            <person name="Camicia F."/>
            <person name="Clark R."/>
            <person name="Cucher M."/>
            <person name="De Silva N."/>
            <person name="Day T.A."/>
            <person name="Deplazes P."/>
            <person name="Estrada K."/>
            <person name="Fernandez C."/>
            <person name="Holland P.W."/>
            <person name="Hou J."/>
            <person name="Hu S."/>
            <person name="Huckvale T."/>
            <person name="Hung S.S."/>
            <person name="Kamenetzky L."/>
            <person name="Keane J.A."/>
            <person name="Kiss F."/>
            <person name="Koziol U."/>
            <person name="Lambert O."/>
            <person name="Liu K."/>
            <person name="Luo X."/>
            <person name="Luo Y."/>
            <person name="Macchiaroli N."/>
            <person name="Nichol S."/>
            <person name="Paps J."/>
            <person name="Parkinson J."/>
            <person name="Pouchkina-Stantcheva N."/>
            <person name="Riddiford N."/>
            <person name="Rosenzvit M."/>
            <person name="Salinas G."/>
            <person name="Wasmuth J.D."/>
            <person name="Zamanian M."/>
            <person name="Zheng Y."/>
            <person name="Cai X."/>
            <person name="Soberon X."/>
            <person name="Olson P.D."/>
            <person name="Laclette J.P."/>
            <person name="Brehm K."/>
            <person name="Berriman M."/>
            <person name="Garciarrubio A."/>
            <person name="Bobes R.J."/>
            <person name="Fragoso G."/>
            <person name="Sanchez-Flores A."/>
            <person name="Estrada K."/>
            <person name="Cevallos M.A."/>
            <person name="Morett E."/>
            <person name="Gonzalez V."/>
            <person name="Portillo T."/>
            <person name="Ochoa-Leyva A."/>
            <person name="Jose M.V."/>
            <person name="Sciutto E."/>
            <person name="Landa A."/>
            <person name="Jimenez L."/>
            <person name="Valdes V."/>
            <person name="Carrero J.C."/>
            <person name="Larralde C."/>
            <person name="Morales-Montor J."/>
            <person name="Limon-Lason J."/>
            <person name="Soberon X."/>
            <person name="Laclette J.P."/>
        </authorList>
    </citation>
    <scope>NUCLEOTIDE SEQUENCE [LARGE SCALE GENOMIC DNA]</scope>
</reference>
<organism evidence="2 3">
    <name type="scientific">Echinococcus multilocularis</name>
    <name type="common">Fox tapeworm</name>
    <dbReference type="NCBI Taxonomy" id="6211"/>
    <lineage>
        <taxon>Eukaryota</taxon>
        <taxon>Metazoa</taxon>
        <taxon>Spiralia</taxon>
        <taxon>Lophotrochozoa</taxon>
        <taxon>Platyhelminthes</taxon>
        <taxon>Cestoda</taxon>
        <taxon>Eucestoda</taxon>
        <taxon>Cyclophyllidea</taxon>
        <taxon>Taeniidae</taxon>
        <taxon>Echinococcus</taxon>
    </lineage>
</organism>
<protein>
    <submittedName>
        <fullName evidence="2">Hypothetical transcript</fullName>
    </submittedName>
</protein>